<dbReference type="EMBL" id="JAPZBU010000005">
    <property type="protein sequence ID" value="KAJ5403466.1"/>
    <property type="molecule type" value="Genomic_DNA"/>
</dbReference>
<dbReference type="AlphaFoldDB" id="A0A9X0BB94"/>
<organism evidence="1 2">
    <name type="scientific">Penicillium cosmopolitanum</name>
    <dbReference type="NCBI Taxonomy" id="1131564"/>
    <lineage>
        <taxon>Eukaryota</taxon>
        <taxon>Fungi</taxon>
        <taxon>Dikarya</taxon>
        <taxon>Ascomycota</taxon>
        <taxon>Pezizomycotina</taxon>
        <taxon>Eurotiomycetes</taxon>
        <taxon>Eurotiomycetidae</taxon>
        <taxon>Eurotiales</taxon>
        <taxon>Aspergillaceae</taxon>
        <taxon>Penicillium</taxon>
    </lineage>
</organism>
<evidence type="ECO:0000313" key="1">
    <source>
        <dbReference type="EMBL" id="KAJ5403466.1"/>
    </source>
</evidence>
<proteinExistence type="predicted"/>
<sequence>MNTDSEAGAAEYTGALWLNIKFVPSDSDLSDRDLLDKIITSIQSRQLTISCHSLAAYASLFFSIKINGPFHGVDDIYKEASSNVEAWLQTVDLMGLPFSRWEIFKL</sequence>
<comment type="caution">
    <text evidence="1">The sequence shown here is derived from an EMBL/GenBank/DDBJ whole genome shotgun (WGS) entry which is preliminary data.</text>
</comment>
<dbReference type="OrthoDB" id="10317902at2759"/>
<gene>
    <name evidence="1" type="ORF">N7509_003337</name>
</gene>
<accession>A0A9X0BB94</accession>
<dbReference type="Proteomes" id="UP001147747">
    <property type="component" value="Unassembled WGS sequence"/>
</dbReference>
<protein>
    <submittedName>
        <fullName evidence="1">Uncharacterized protein</fullName>
    </submittedName>
</protein>
<evidence type="ECO:0000313" key="2">
    <source>
        <dbReference type="Proteomes" id="UP001147747"/>
    </source>
</evidence>
<dbReference type="RefSeq" id="XP_056490708.1">
    <property type="nucleotide sequence ID" value="XM_056627974.1"/>
</dbReference>
<dbReference type="GeneID" id="81366954"/>
<name>A0A9X0BB94_9EURO</name>
<reference evidence="1" key="2">
    <citation type="journal article" date="2023" name="IMA Fungus">
        <title>Comparative genomic study of the Penicillium genus elucidates a diverse pangenome and 15 lateral gene transfer events.</title>
        <authorList>
            <person name="Petersen C."/>
            <person name="Sorensen T."/>
            <person name="Nielsen M.R."/>
            <person name="Sondergaard T.E."/>
            <person name="Sorensen J.L."/>
            <person name="Fitzpatrick D.A."/>
            <person name="Frisvad J.C."/>
            <person name="Nielsen K.L."/>
        </authorList>
    </citation>
    <scope>NUCLEOTIDE SEQUENCE</scope>
    <source>
        <strain evidence="1">IBT 29677</strain>
    </source>
</reference>
<keyword evidence="2" id="KW-1185">Reference proteome</keyword>
<reference evidence="1" key="1">
    <citation type="submission" date="2022-12" db="EMBL/GenBank/DDBJ databases">
        <authorList>
            <person name="Petersen C."/>
        </authorList>
    </citation>
    <scope>NUCLEOTIDE SEQUENCE</scope>
    <source>
        <strain evidence="1">IBT 29677</strain>
    </source>
</reference>